<proteinExistence type="predicted"/>
<protein>
    <submittedName>
        <fullName evidence="1">Uncharacterized protein</fullName>
    </submittedName>
</protein>
<dbReference type="Proteomes" id="UP000580250">
    <property type="component" value="Unassembled WGS sequence"/>
</dbReference>
<dbReference type="AlphaFoldDB" id="A0A6V7WWD7"/>
<organism evidence="1 2">
    <name type="scientific">Meloidogyne enterolobii</name>
    <name type="common">Root-knot nematode worm</name>
    <name type="synonym">Meloidogyne mayaguensis</name>
    <dbReference type="NCBI Taxonomy" id="390850"/>
    <lineage>
        <taxon>Eukaryota</taxon>
        <taxon>Metazoa</taxon>
        <taxon>Ecdysozoa</taxon>
        <taxon>Nematoda</taxon>
        <taxon>Chromadorea</taxon>
        <taxon>Rhabditida</taxon>
        <taxon>Tylenchina</taxon>
        <taxon>Tylenchomorpha</taxon>
        <taxon>Tylenchoidea</taxon>
        <taxon>Meloidogynidae</taxon>
        <taxon>Meloidogyninae</taxon>
        <taxon>Meloidogyne</taxon>
    </lineage>
</organism>
<reference evidence="1 2" key="1">
    <citation type="submission" date="2020-08" db="EMBL/GenBank/DDBJ databases">
        <authorList>
            <person name="Koutsovoulos G."/>
            <person name="Danchin GJ E."/>
        </authorList>
    </citation>
    <scope>NUCLEOTIDE SEQUENCE [LARGE SCALE GENOMIC DNA]</scope>
</reference>
<comment type="caution">
    <text evidence="1">The sequence shown here is derived from an EMBL/GenBank/DDBJ whole genome shotgun (WGS) entry which is preliminary data.</text>
</comment>
<evidence type="ECO:0000313" key="1">
    <source>
        <dbReference type="EMBL" id="CAD2191379.1"/>
    </source>
</evidence>
<evidence type="ECO:0000313" key="2">
    <source>
        <dbReference type="Proteomes" id="UP000580250"/>
    </source>
</evidence>
<name>A0A6V7WWD7_MELEN</name>
<accession>A0A6V7WWD7</accession>
<sequence>MSTFGVIEIFILLRLLRHNEKIYFERNSLALSAHKLTGRYQVLYLIIRNRKILRIS</sequence>
<dbReference type="EMBL" id="CAJEWN010000875">
    <property type="protein sequence ID" value="CAD2191379.1"/>
    <property type="molecule type" value="Genomic_DNA"/>
</dbReference>
<gene>
    <name evidence="1" type="ORF">MENT_LOCUS44209</name>
</gene>